<sequence>MRIPSASAFQFSAIFLSSSVAISKYSEKMGPGPSTKLDTLCVVRRGADWGICFSSSIPSPTSRLTVCPKAHLSRVNFKRLQGPRIFDVDATVNRLDYLPRFPNYPPCNLLIPHLGMAP</sequence>
<dbReference type="AlphaFoldDB" id="A0AAD4QCZ3"/>
<name>A0AAD4QCZ3_9AGAM</name>
<gene>
    <name evidence="1" type="ORF">EDB92DRAFT_1867520</name>
</gene>
<dbReference type="Proteomes" id="UP001201163">
    <property type="component" value="Unassembled WGS sequence"/>
</dbReference>
<protein>
    <submittedName>
        <fullName evidence="1">Uncharacterized protein</fullName>
    </submittedName>
</protein>
<dbReference type="EMBL" id="JAKELL010000035">
    <property type="protein sequence ID" value="KAH8989750.1"/>
    <property type="molecule type" value="Genomic_DNA"/>
</dbReference>
<evidence type="ECO:0000313" key="1">
    <source>
        <dbReference type="EMBL" id="KAH8989750.1"/>
    </source>
</evidence>
<reference evidence="1" key="1">
    <citation type="submission" date="2022-01" db="EMBL/GenBank/DDBJ databases">
        <title>Comparative genomics reveals a dynamic genome evolution in the ectomycorrhizal milk-cap (Lactarius) mushrooms.</title>
        <authorList>
            <consortium name="DOE Joint Genome Institute"/>
            <person name="Lebreton A."/>
            <person name="Tang N."/>
            <person name="Kuo A."/>
            <person name="LaButti K."/>
            <person name="Drula E."/>
            <person name="Barry K."/>
            <person name="Clum A."/>
            <person name="Lipzen A."/>
            <person name="Mousain D."/>
            <person name="Ng V."/>
            <person name="Wang R."/>
            <person name="Wang X."/>
            <person name="Dai Y."/>
            <person name="Henrissat B."/>
            <person name="Grigoriev I.V."/>
            <person name="Guerin-Laguette A."/>
            <person name="Yu F."/>
            <person name="Martin F.M."/>
        </authorList>
    </citation>
    <scope>NUCLEOTIDE SEQUENCE</scope>
    <source>
        <strain evidence="1">QP</strain>
    </source>
</reference>
<proteinExistence type="predicted"/>
<evidence type="ECO:0000313" key="2">
    <source>
        <dbReference type="Proteomes" id="UP001201163"/>
    </source>
</evidence>
<accession>A0AAD4QCZ3</accession>
<organism evidence="1 2">
    <name type="scientific">Lactarius akahatsu</name>
    <dbReference type="NCBI Taxonomy" id="416441"/>
    <lineage>
        <taxon>Eukaryota</taxon>
        <taxon>Fungi</taxon>
        <taxon>Dikarya</taxon>
        <taxon>Basidiomycota</taxon>
        <taxon>Agaricomycotina</taxon>
        <taxon>Agaricomycetes</taxon>
        <taxon>Russulales</taxon>
        <taxon>Russulaceae</taxon>
        <taxon>Lactarius</taxon>
    </lineage>
</organism>
<comment type="caution">
    <text evidence="1">The sequence shown here is derived from an EMBL/GenBank/DDBJ whole genome shotgun (WGS) entry which is preliminary data.</text>
</comment>
<keyword evidence="2" id="KW-1185">Reference proteome</keyword>